<evidence type="ECO:0000256" key="15">
    <source>
        <dbReference type="ARBA" id="ARBA00025707"/>
    </source>
</evidence>
<dbReference type="OrthoDB" id="5974730at2759"/>
<evidence type="ECO:0000256" key="7">
    <source>
        <dbReference type="ARBA" id="ARBA00022692"/>
    </source>
</evidence>
<comment type="similarity">
    <text evidence="4">Belongs to the membrane-bound acyltransferase family.</text>
</comment>
<evidence type="ECO:0000256" key="10">
    <source>
        <dbReference type="ARBA" id="ARBA00023098"/>
    </source>
</evidence>
<evidence type="ECO:0000256" key="3">
    <source>
        <dbReference type="ARBA" id="ARBA00005074"/>
    </source>
</evidence>
<feature type="transmembrane region" description="Helical" evidence="19">
    <location>
        <begin position="399"/>
        <end position="422"/>
    </location>
</feature>
<keyword evidence="12" id="KW-0594">Phospholipid biosynthesis</keyword>
<keyword evidence="7 19" id="KW-0812">Transmembrane</keyword>
<evidence type="ECO:0000256" key="6">
    <source>
        <dbReference type="ARBA" id="ARBA00022679"/>
    </source>
</evidence>
<keyword evidence="10" id="KW-0443">Lipid metabolism</keyword>
<evidence type="ECO:0000256" key="18">
    <source>
        <dbReference type="ARBA" id="ARBA00039721"/>
    </source>
</evidence>
<evidence type="ECO:0000256" key="11">
    <source>
        <dbReference type="ARBA" id="ARBA00023136"/>
    </source>
</evidence>
<dbReference type="GO" id="GO:0006656">
    <property type="term" value="P:phosphatidylcholine biosynthetic process"/>
    <property type="evidence" value="ECO:0007669"/>
    <property type="project" value="TreeGrafter"/>
</dbReference>
<evidence type="ECO:0000256" key="13">
    <source>
        <dbReference type="ARBA" id="ARBA00023264"/>
    </source>
</evidence>
<dbReference type="GO" id="GO:0047184">
    <property type="term" value="F:1-acylglycerophosphocholine O-acyltransferase activity"/>
    <property type="evidence" value="ECO:0007669"/>
    <property type="project" value="UniProtKB-EC"/>
</dbReference>
<evidence type="ECO:0000256" key="9">
    <source>
        <dbReference type="ARBA" id="ARBA00022989"/>
    </source>
</evidence>
<evidence type="ECO:0000256" key="1">
    <source>
        <dbReference type="ARBA" id="ARBA00004141"/>
    </source>
</evidence>
<keyword evidence="6" id="KW-0808">Transferase</keyword>
<dbReference type="GO" id="GO:0005783">
    <property type="term" value="C:endoplasmic reticulum"/>
    <property type="evidence" value="ECO:0007669"/>
    <property type="project" value="UniProtKB-SubCell"/>
</dbReference>
<keyword evidence="14" id="KW-0012">Acyltransferase</keyword>
<dbReference type="GO" id="GO:0030258">
    <property type="term" value="P:lipid modification"/>
    <property type="evidence" value="ECO:0007669"/>
    <property type="project" value="TreeGrafter"/>
</dbReference>
<sequence length="467" mass="53154">MSQDVSVGVIAKLSESVGTNEPALRLLLTVLAGYPLALVHRKFVYNKPPAVQHLFSIICGFLLGFWNYGWDIFHTVFAITVTYAVLLVVGGTALSVALVFIFNMTYLLLGYYYMGTDTYDINWTMPQCILVLRLIGIGFDLYDGHRPPETLSGENKKVALERCPTVLEFFGHTLFPASFMVGPQFPMKRYQDFVAGKFGEGGEAPDSVKAAVTRFGLGLLYLGIFQVLGLVVSDEYIYSEEFGQLGFFRKMVLMGIWGRFTLYKYISCWLLTEGACILFGLAHNGKDENGVVLWTGVENVKLSTFENTTEFTHYILSFNINTNQWSGQYIYKRLKFLGNRLVSQFATLLFLAVWHGFHSGYYVCFFFEFMVVYMERDVKTIVNSNSQLREFFANPTVTLVVNLLLRIYTFVLMGWCLMPFALLKFDRYWAGFSAANHVGSILFLVWPIVYSPIVKTLFPKDRKSRSE</sequence>
<comment type="pathway">
    <text evidence="15">Phospholipid metabolism.</text>
</comment>
<comment type="pathway">
    <text evidence="3">Lipid metabolism; phospholipid metabolism.</text>
</comment>
<proteinExistence type="inferred from homology"/>
<gene>
    <name evidence="20" type="ORF">GEV33_002878</name>
</gene>
<evidence type="ECO:0000256" key="2">
    <source>
        <dbReference type="ARBA" id="ARBA00004240"/>
    </source>
</evidence>
<protein>
    <recommendedName>
        <fullName evidence="18">Lysophospholipid acyltransferase 5</fullName>
        <ecNumber evidence="16">2.3.1.23</ecNumber>
        <ecNumber evidence="17">2.3.1.n6</ecNumber>
    </recommendedName>
</protein>
<dbReference type="EC" id="2.3.1.n6" evidence="17"/>
<keyword evidence="21" id="KW-1185">Reference proteome</keyword>
<evidence type="ECO:0000256" key="8">
    <source>
        <dbReference type="ARBA" id="ARBA00022824"/>
    </source>
</evidence>
<dbReference type="EMBL" id="JABDTM020013331">
    <property type="protein sequence ID" value="KAH0819913.1"/>
    <property type="molecule type" value="Genomic_DNA"/>
</dbReference>
<reference evidence="20" key="1">
    <citation type="journal article" date="2020" name="J Insects Food Feed">
        <title>The yellow mealworm (Tenebrio molitor) genome: a resource for the emerging insects as food and feed industry.</title>
        <authorList>
            <person name="Eriksson T."/>
            <person name="Andere A."/>
            <person name="Kelstrup H."/>
            <person name="Emery V."/>
            <person name="Picard C."/>
        </authorList>
    </citation>
    <scope>NUCLEOTIDE SEQUENCE</scope>
    <source>
        <strain evidence="20">Stoneville</strain>
        <tissue evidence="20">Whole head</tissue>
    </source>
</reference>
<keyword evidence="5" id="KW-0444">Lipid biosynthesis</keyword>
<feature type="transmembrane region" description="Helical" evidence="19">
    <location>
        <begin position="76"/>
        <end position="109"/>
    </location>
</feature>
<comment type="caution">
    <text evidence="20">The sequence shown here is derived from an EMBL/GenBank/DDBJ whole genome shotgun (WGS) entry which is preliminary data.</text>
</comment>
<organism evidence="20 21">
    <name type="scientific">Tenebrio molitor</name>
    <name type="common">Yellow mealworm beetle</name>
    <dbReference type="NCBI Taxonomy" id="7067"/>
    <lineage>
        <taxon>Eukaryota</taxon>
        <taxon>Metazoa</taxon>
        <taxon>Ecdysozoa</taxon>
        <taxon>Arthropoda</taxon>
        <taxon>Hexapoda</taxon>
        <taxon>Insecta</taxon>
        <taxon>Pterygota</taxon>
        <taxon>Neoptera</taxon>
        <taxon>Endopterygota</taxon>
        <taxon>Coleoptera</taxon>
        <taxon>Polyphaga</taxon>
        <taxon>Cucujiformia</taxon>
        <taxon>Tenebrionidae</taxon>
        <taxon>Tenebrio</taxon>
    </lineage>
</organism>
<dbReference type="EC" id="2.3.1.23" evidence="16"/>
<keyword evidence="11 19" id="KW-0472">Membrane</keyword>
<evidence type="ECO:0000256" key="14">
    <source>
        <dbReference type="ARBA" id="ARBA00023315"/>
    </source>
</evidence>
<name>A0A8J6HTF4_TENMO</name>
<dbReference type="InterPro" id="IPR049941">
    <property type="entry name" value="LPLAT_7/PORCN-like"/>
</dbReference>
<dbReference type="GO" id="GO:0071617">
    <property type="term" value="F:lysophospholipid acyltransferase activity"/>
    <property type="evidence" value="ECO:0007669"/>
    <property type="project" value="TreeGrafter"/>
</dbReference>
<dbReference type="AlphaFoldDB" id="A0A8J6HTF4"/>
<comment type="subcellular location">
    <subcellularLocation>
        <location evidence="2">Endoplasmic reticulum</location>
    </subcellularLocation>
    <subcellularLocation>
        <location evidence="1">Membrane</location>
        <topology evidence="1">Multi-pass membrane protein</topology>
    </subcellularLocation>
</comment>
<evidence type="ECO:0000256" key="5">
    <source>
        <dbReference type="ARBA" id="ARBA00022516"/>
    </source>
</evidence>
<evidence type="ECO:0000256" key="16">
    <source>
        <dbReference type="ARBA" id="ARBA00026120"/>
    </source>
</evidence>
<evidence type="ECO:0000256" key="12">
    <source>
        <dbReference type="ARBA" id="ARBA00023209"/>
    </source>
</evidence>
<dbReference type="PANTHER" id="PTHR13906:SF14">
    <property type="entry name" value="LYSOPHOSPHOLIPID ACYLTRANSFERASE 5"/>
    <property type="match status" value="1"/>
</dbReference>
<evidence type="ECO:0000313" key="21">
    <source>
        <dbReference type="Proteomes" id="UP000719412"/>
    </source>
</evidence>
<dbReference type="Pfam" id="PF03062">
    <property type="entry name" value="MBOAT"/>
    <property type="match status" value="1"/>
</dbReference>
<reference evidence="20" key="2">
    <citation type="submission" date="2021-08" db="EMBL/GenBank/DDBJ databases">
        <authorList>
            <person name="Eriksson T."/>
        </authorList>
    </citation>
    <scope>NUCLEOTIDE SEQUENCE</scope>
    <source>
        <strain evidence="20">Stoneville</strain>
        <tissue evidence="20">Whole head</tissue>
    </source>
</reference>
<feature type="transmembrane region" description="Helical" evidence="19">
    <location>
        <begin position="51"/>
        <end position="70"/>
    </location>
</feature>
<evidence type="ECO:0000256" key="4">
    <source>
        <dbReference type="ARBA" id="ARBA00010323"/>
    </source>
</evidence>
<keyword evidence="9 19" id="KW-1133">Transmembrane helix</keyword>
<dbReference type="GO" id="GO:0016020">
    <property type="term" value="C:membrane"/>
    <property type="evidence" value="ECO:0007669"/>
    <property type="project" value="UniProtKB-SubCell"/>
</dbReference>
<keyword evidence="13" id="KW-1208">Phospholipid metabolism</keyword>
<dbReference type="InterPro" id="IPR004299">
    <property type="entry name" value="MBOAT_fam"/>
</dbReference>
<evidence type="ECO:0000256" key="19">
    <source>
        <dbReference type="SAM" id="Phobius"/>
    </source>
</evidence>
<evidence type="ECO:0000256" key="17">
    <source>
        <dbReference type="ARBA" id="ARBA00038923"/>
    </source>
</evidence>
<feature type="transmembrane region" description="Helical" evidence="19">
    <location>
        <begin position="434"/>
        <end position="458"/>
    </location>
</feature>
<dbReference type="PANTHER" id="PTHR13906">
    <property type="entry name" value="PORCUPINE"/>
    <property type="match status" value="1"/>
</dbReference>
<keyword evidence="8" id="KW-0256">Endoplasmic reticulum</keyword>
<accession>A0A8J6HTF4</accession>
<dbReference type="Proteomes" id="UP000719412">
    <property type="component" value="Unassembled WGS sequence"/>
</dbReference>
<evidence type="ECO:0000313" key="20">
    <source>
        <dbReference type="EMBL" id="KAH0819913.1"/>
    </source>
</evidence>